<keyword evidence="3" id="KW-0614">Plasmid</keyword>
<evidence type="ECO:0000259" key="2">
    <source>
        <dbReference type="Pfam" id="PF20791"/>
    </source>
</evidence>
<dbReference type="Gene3D" id="3.10.129.10">
    <property type="entry name" value="Hotdog Thioesterase"/>
    <property type="match status" value="2"/>
</dbReference>
<sequence length="238" mass="27357">MIYQKQSYVAGNMCDGKLQMSVIAADELVENAVTELMGDLGIDGIVTKAKYNAMWLISKNNIRFARRPDWRERFDVKCWVSKHTSVKLNIDTLVTAESGEILLAARTELCAIDLENARICKTEAVGFHPDMVHEERLDGLDFSRLPKSGEPVESVTVRSTSLDYCYHTNNVEYVRFMLNTYPVEHFKTREPEQLEIHYASQSYEGERLDIEKLSDENGDSFIIRRNGDMITSCRMKWI</sequence>
<dbReference type="EMBL" id="CP002405">
    <property type="protein sequence ID" value="ADU24217.1"/>
    <property type="molecule type" value="Genomic_DNA"/>
</dbReference>
<organism evidence="3 4">
    <name type="scientific">Ruminococcus albus (strain ATCC 27210 / DSM 20455 / JCM 14654 / NCDO 2250 / 7)</name>
    <dbReference type="NCBI Taxonomy" id="697329"/>
    <lineage>
        <taxon>Bacteria</taxon>
        <taxon>Bacillati</taxon>
        <taxon>Bacillota</taxon>
        <taxon>Clostridia</taxon>
        <taxon>Eubacteriales</taxon>
        <taxon>Oscillospiraceae</taxon>
        <taxon>Ruminococcus</taxon>
    </lineage>
</organism>
<gene>
    <name evidence="3" type="ordered locus">Rumal_3784</name>
</gene>
<proteinExistence type="predicted"/>
<dbReference type="SUPFAM" id="SSF54637">
    <property type="entry name" value="Thioesterase/thiol ester dehydrase-isomerase"/>
    <property type="match status" value="2"/>
</dbReference>
<dbReference type="Pfam" id="PF01643">
    <property type="entry name" value="Acyl-ACP_TE"/>
    <property type="match status" value="1"/>
</dbReference>
<feature type="domain" description="Acyl-ACP thioesterase-like C-terminal" evidence="2">
    <location>
        <begin position="153"/>
        <end position="237"/>
    </location>
</feature>
<dbReference type="HOGENOM" id="CLU_1165159_0_0_9"/>
<evidence type="ECO:0000313" key="3">
    <source>
        <dbReference type="EMBL" id="ADU24217.1"/>
    </source>
</evidence>
<protein>
    <submittedName>
        <fullName evidence="3">Acyl-ACP thioesterase</fullName>
    </submittedName>
</protein>
<dbReference type="InterPro" id="IPR002864">
    <property type="entry name" value="Acyl-ACP_thioesterase_NHD"/>
</dbReference>
<geneLocation type="plasmid" evidence="3 4">
    <name>pRUMAL02</name>
</geneLocation>
<reference evidence="4" key="1">
    <citation type="journal article" date="2011" name="J. Bacteriol.">
        <title>Complete genome of the cellulolytic ruminal bacterium Ruminococcus albus 7.</title>
        <authorList>
            <person name="Suen G."/>
            <person name="Stevenson D.M."/>
            <person name="Bruce D.C."/>
            <person name="Chertkov O."/>
            <person name="Copeland A."/>
            <person name="Cheng J.F."/>
            <person name="Detter C."/>
            <person name="Detter J.C."/>
            <person name="Goodwin L.A."/>
            <person name="Han C.S."/>
            <person name="Hauser L.J."/>
            <person name="Ivanova N.N."/>
            <person name="Kyrpides N.C."/>
            <person name="Land M.L."/>
            <person name="Lapidus A."/>
            <person name="Lucas S."/>
            <person name="Ovchinnikova G."/>
            <person name="Pitluck S."/>
            <person name="Tapia R."/>
            <person name="Woyke T."/>
            <person name="Boyum J."/>
            <person name="Mead D."/>
            <person name="Weimer P.J."/>
        </authorList>
    </citation>
    <scope>NUCLEOTIDE SEQUENCE [LARGE SCALE GENOMIC DNA]</scope>
    <source>
        <strain evidence="4">ATCC 27210 / DSM 20455 / JCM 14654 / NCDO 2250 / 7</strain>
        <plasmid evidence="4">pRUMAL02</plasmid>
    </source>
</reference>
<feature type="domain" description="Acyl-ACP thioesterase N-terminal hotdog" evidence="1">
    <location>
        <begin position="3"/>
        <end position="121"/>
    </location>
</feature>
<dbReference type="KEGG" id="ral:Rumal_3784"/>
<dbReference type="RefSeq" id="WP_013483762.1">
    <property type="nucleotide sequence ID" value="NC_014825.1"/>
</dbReference>
<name>E6UKM1_RUMA7</name>
<dbReference type="Proteomes" id="UP000006919">
    <property type="component" value="Plasmid pRUMAL02"/>
</dbReference>
<dbReference type="OrthoDB" id="9801517at2"/>
<accession>E6UKM1</accession>
<dbReference type="InterPro" id="IPR049427">
    <property type="entry name" value="Acyl-ACP_TE_C"/>
</dbReference>
<evidence type="ECO:0000313" key="4">
    <source>
        <dbReference type="Proteomes" id="UP000006919"/>
    </source>
</evidence>
<dbReference type="InterPro" id="IPR029069">
    <property type="entry name" value="HotDog_dom_sf"/>
</dbReference>
<dbReference type="AlphaFoldDB" id="E6UKM1"/>
<evidence type="ECO:0000259" key="1">
    <source>
        <dbReference type="Pfam" id="PF01643"/>
    </source>
</evidence>
<dbReference type="GO" id="GO:0016790">
    <property type="term" value="F:thiolester hydrolase activity"/>
    <property type="evidence" value="ECO:0007669"/>
    <property type="project" value="InterPro"/>
</dbReference>
<dbReference type="GO" id="GO:0006633">
    <property type="term" value="P:fatty acid biosynthetic process"/>
    <property type="evidence" value="ECO:0007669"/>
    <property type="project" value="InterPro"/>
</dbReference>
<dbReference type="Pfam" id="PF20791">
    <property type="entry name" value="Acyl-ACP_TE_C"/>
    <property type="match status" value="1"/>
</dbReference>